<comment type="caution">
    <text evidence="1">The sequence shown here is derived from an EMBL/GenBank/DDBJ whole genome shotgun (WGS) entry which is preliminary data.</text>
</comment>
<accession>T0ARH3</accession>
<dbReference type="Proteomes" id="UP000015455">
    <property type="component" value="Unassembled WGS sequence"/>
</dbReference>
<dbReference type="Gene3D" id="3.30.2020.10">
    <property type="entry name" value="NE0471-like N-terminal domain"/>
    <property type="match status" value="1"/>
</dbReference>
<gene>
    <name evidence="1" type="ORF">M622_16020</name>
</gene>
<dbReference type="Pfam" id="PF10387">
    <property type="entry name" value="DUF2442"/>
    <property type="match status" value="1"/>
</dbReference>
<evidence type="ECO:0000313" key="2">
    <source>
        <dbReference type="Proteomes" id="UP000015455"/>
    </source>
</evidence>
<dbReference type="eggNOG" id="ENOG5033ASB">
    <property type="taxonomic scope" value="Bacteria"/>
</dbReference>
<dbReference type="EMBL" id="ATJV01000057">
    <property type="protein sequence ID" value="EPZ15439.1"/>
    <property type="molecule type" value="Genomic_DNA"/>
</dbReference>
<evidence type="ECO:0000313" key="1">
    <source>
        <dbReference type="EMBL" id="EPZ15439.1"/>
    </source>
</evidence>
<evidence type="ECO:0008006" key="3">
    <source>
        <dbReference type="Google" id="ProtNLM"/>
    </source>
</evidence>
<dbReference type="PATRIC" id="fig|1348657.5.peg.2075"/>
<dbReference type="OrthoDB" id="3233810at2"/>
<dbReference type="STRING" id="1348657.M622_16020"/>
<reference evidence="1 2" key="1">
    <citation type="submission" date="2013-06" db="EMBL/GenBank/DDBJ databases">
        <title>Draft genome sequence of Thauera terpenica.</title>
        <authorList>
            <person name="Liu B."/>
            <person name="Frostegard A.H."/>
            <person name="Shapleigh J.P."/>
        </authorList>
    </citation>
    <scope>NUCLEOTIDE SEQUENCE [LARGE SCALE GENOMIC DNA]</scope>
    <source>
        <strain evidence="1 2">58Eu</strain>
    </source>
</reference>
<protein>
    <recommendedName>
        <fullName evidence="3">DUF2442 domain-containing protein</fullName>
    </recommendedName>
</protein>
<sequence length="82" mass="8922">MIKILQASSVAEFTLRIAFSDGAEGVFEGAQLLAREGPLLEPLRDPTYFARAFVDAGGLAWPNGLELSATRVREQCRILQAT</sequence>
<proteinExistence type="predicted"/>
<keyword evidence="2" id="KW-1185">Reference proteome</keyword>
<organism evidence="1 2">
    <name type="scientific">Thauera terpenica 58Eu</name>
    <dbReference type="NCBI Taxonomy" id="1348657"/>
    <lineage>
        <taxon>Bacteria</taxon>
        <taxon>Pseudomonadati</taxon>
        <taxon>Pseudomonadota</taxon>
        <taxon>Betaproteobacteria</taxon>
        <taxon>Rhodocyclales</taxon>
        <taxon>Zoogloeaceae</taxon>
        <taxon>Thauera</taxon>
    </lineage>
</organism>
<dbReference type="SUPFAM" id="SSF143880">
    <property type="entry name" value="NE0471 N-terminal domain-like"/>
    <property type="match status" value="1"/>
</dbReference>
<dbReference type="AlphaFoldDB" id="T0ARH3"/>
<name>T0ARH3_9RHOO</name>
<dbReference type="InterPro" id="IPR036782">
    <property type="entry name" value="NE0471-like_N"/>
</dbReference>
<dbReference type="InterPro" id="IPR018841">
    <property type="entry name" value="DUF2442"/>
</dbReference>
<dbReference type="RefSeq" id="WP_021249497.1">
    <property type="nucleotide sequence ID" value="NZ_ATJV01000057.1"/>
</dbReference>